<protein>
    <recommendedName>
        <fullName evidence="4">DUF2846 domain-containing protein</fullName>
    </recommendedName>
</protein>
<dbReference type="AlphaFoldDB" id="A0A939JBM8"/>
<reference evidence="2" key="1">
    <citation type="submission" date="2021-03" db="EMBL/GenBank/DDBJ databases">
        <authorList>
            <person name="Kim M.K."/>
        </authorList>
    </citation>
    <scope>NUCLEOTIDE SEQUENCE</scope>
    <source>
        <strain evidence="2">BT186</strain>
    </source>
</reference>
<feature type="signal peptide" evidence="1">
    <location>
        <begin position="1"/>
        <end position="22"/>
    </location>
</feature>
<dbReference type="RefSeq" id="WP_206982488.1">
    <property type="nucleotide sequence ID" value="NZ_JAFLQZ010000003.1"/>
</dbReference>
<comment type="caution">
    <text evidence="2">The sequence shown here is derived from an EMBL/GenBank/DDBJ whole genome shotgun (WGS) entry which is preliminary data.</text>
</comment>
<organism evidence="2 3">
    <name type="scientific">Hymenobacter telluris</name>
    <dbReference type="NCBI Taxonomy" id="2816474"/>
    <lineage>
        <taxon>Bacteria</taxon>
        <taxon>Pseudomonadati</taxon>
        <taxon>Bacteroidota</taxon>
        <taxon>Cytophagia</taxon>
        <taxon>Cytophagales</taxon>
        <taxon>Hymenobacteraceae</taxon>
        <taxon>Hymenobacter</taxon>
    </lineage>
</organism>
<evidence type="ECO:0000313" key="2">
    <source>
        <dbReference type="EMBL" id="MBO0357460.1"/>
    </source>
</evidence>
<sequence length="145" mass="16244">MATKLYSLFTVFATSLPSLALAQTPAATAKVVMYRPFKLFGWGVNYGIYHEGQGVCGLSNRRYLVMTVPTGSVVLRSHIMGLGFVKEERLIRFQAQAGETYFIQTNPRYWSGALDMAIVPAEYAKGRLQRIPKPDHCSEPFSFNQ</sequence>
<evidence type="ECO:0000256" key="1">
    <source>
        <dbReference type="SAM" id="SignalP"/>
    </source>
</evidence>
<dbReference type="Proteomes" id="UP000664144">
    <property type="component" value="Unassembled WGS sequence"/>
</dbReference>
<dbReference type="EMBL" id="JAFLQZ010000003">
    <property type="protein sequence ID" value="MBO0357460.1"/>
    <property type="molecule type" value="Genomic_DNA"/>
</dbReference>
<proteinExistence type="predicted"/>
<accession>A0A939JBM8</accession>
<feature type="chain" id="PRO_5037696170" description="DUF2846 domain-containing protein" evidence="1">
    <location>
        <begin position="23"/>
        <end position="145"/>
    </location>
</feature>
<evidence type="ECO:0000313" key="3">
    <source>
        <dbReference type="Proteomes" id="UP000664144"/>
    </source>
</evidence>
<keyword evidence="1" id="KW-0732">Signal</keyword>
<name>A0A939JBM8_9BACT</name>
<gene>
    <name evidence="2" type="ORF">J0X19_05850</name>
</gene>
<keyword evidence="3" id="KW-1185">Reference proteome</keyword>
<evidence type="ECO:0008006" key="4">
    <source>
        <dbReference type="Google" id="ProtNLM"/>
    </source>
</evidence>